<reference evidence="7" key="1">
    <citation type="submission" date="2022-09" db="EMBL/GenBank/DDBJ databases">
        <title>Haloadaptaus new haloarchaeum isolated from saline soil.</title>
        <authorList>
            <person name="Duran-Viseras A."/>
            <person name="Sanchez-Porro C."/>
            <person name="Ventosa A."/>
        </authorList>
    </citation>
    <scope>NUCLEOTIDE SEQUENCE</scope>
    <source>
        <strain evidence="7">F3-133</strain>
    </source>
</reference>
<dbReference type="PROSITE" id="PS50267">
    <property type="entry name" value="NA_NEUROTRAN_SYMP_3"/>
    <property type="match status" value="1"/>
</dbReference>
<comment type="caution">
    <text evidence="7">The sequence shown here is derived from an EMBL/GenBank/DDBJ whole genome shotgun (WGS) entry which is preliminary data.</text>
</comment>
<keyword evidence="4 6" id="KW-1133">Transmembrane helix</keyword>
<evidence type="ECO:0000256" key="3">
    <source>
        <dbReference type="ARBA" id="ARBA00022692"/>
    </source>
</evidence>
<organism evidence="7 8">
    <name type="scientific">Halorutilus salinus</name>
    <dbReference type="NCBI Taxonomy" id="2487751"/>
    <lineage>
        <taxon>Archaea</taxon>
        <taxon>Methanobacteriati</taxon>
        <taxon>Methanobacteriota</taxon>
        <taxon>Stenosarchaea group</taxon>
        <taxon>Halobacteria</taxon>
        <taxon>Halorutilales</taxon>
        <taxon>Halorutilaceae</taxon>
        <taxon>Halorutilus</taxon>
    </lineage>
</organism>
<evidence type="ECO:0000256" key="2">
    <source>
        <dbReference type="ARBA" id="ARBA00022448"/>
    </source>
</evidence>
<dbReference type="CDD" id="cd10336">
    <property type="entry name" value="SLC6sbd_Tyt1-Like"/>
    <property type="match status" value="1"/>
</dbReference>
<keyword evidence="5 6" id="KW-0472">Membrane</keyword>
<protein>
    <submittedName>
        <fullName evidence="7">Sodium-dependent transporter</fullName>
    </submittedName>
</protein>
<keyword evidence="3 6" id="KW-0812">Transmembrane</keyword>
<accession>A0A9Q4C5J5</accession>
<keyword evidence="8" id="KW-1185">Reference proteome</keyword>
<keyword evidence="2" id="KW-0813">Transport</keyword>
<feature type="transmembrane region" description="Helical" evidence="6">
    <location>
        <begin position="374"/>
        <end position="392"/>
    </location>
</feature>
<feature type="transmembrane region" description="Helical" evidence="6">
    <location>
        <begin position="85"/>
        <end position="109"/>
    </location>
</feature>
<evidence type="ECO:0000256" key="5">
    <source>
        <dbReference type="ARBA" id="ARBA00023136"/>
    </source>
</evidence>
<feature type="transmembrane region" description="Helical" evidence="6">
    <location>
        <begin position="12"/>
        <end position="30"/>
    </location>
</feature>
<feature type="transmembrane region" description="Helical" evidence="6">
    <location>
        <begin position="343"/>
        <end position="368"/>
    </location>
</feature>
<dbReference type="RefSeq" id="WP_266088082.1">
    <property type="nucleotide sequence ID" value="NZ_RKLV01000010.1"/>
</dbReference>
<dbReference type="InterPro" id="IPR000175">
    <property type="entry name" value="Na/ntran_symport"/>
</dbReference>
<feature type="transmembrane region" description="Helical" evidence="6">
    <location>
        <begin position="251"/>
        <end position="274"/>
    </location>
</feature>
<dbReference type="InterPro" id="IPR047218">
    <property type="entry name" value="YocR/YhdH-like"/>
</dbReference>
<dbReference type="AlphaFoldDB" id="A0A9Q4C5J5"/>
<sequence length="450" mass="47826">MTGGTWNTRTGFLLAAIGSAVGLGNLWRFPFAVGQDGGGTFLFVYLVCVVGIGFPLTLVELSVGRRTGKSVVGALMEIGEGIWEYLGWLLVASAFLLLSYYTVVAGWVLRYGAFGFIDGYPSTVEAASAGFADVAVGLDTVGFHGLFMLATVVVVALGLRRGIELAAKLMLPTLIVLLVGMAYYAYGLPGASEAYAYYLVPDIGFLLGNWSTVLPEALGQAFFNLGLGMGIMVTYASYVDREENLIEDAGVIIAFDTAISVVVGLVVFPILFTAGVPPSGAGHGTVLISLSAAFGGITGGGIVGVVFFGTVVVAALLSTVSLLEVVVSYMLEQEDFARSRRATTASVGVGLFLVGVPAAFSLSVFNIYDLFIDRVLLVFGSLLLTAYVGWRYRDEALDEALRGSKGTRRLGKAWIWTVRYPAVVFLVFVLLLGITDYVEMVRGLAERFLV</sequence>
<evidence type="ECO:0000256" key="1">
    <source>
        <dbReference type="ARBA" id="ARBA00004141"/>
    </source>
</evidence>
<dbReference type="PRINTS" id="PR00176">
    <property type="entry name" value="NANEUSMPORT"/>
</dbReference>
<dbReference type="GO" id="GO:0016020">
    <property type="term" value="C:membrane"/>
    <property type="evidence" value="ECO:0007669"/>
    <property type="project" value="UniProtKB-SubCell"/>
</dbReference>
<gene>
    <name evidence="7" type="ORF">EGH25_09800</name>
</gene>
<dbReference type="EMBL" id="RKLV01000010">
    <property type="protein sequence ID" value="MCX2819641.1"/>
    <property type="molecule type" value="Genomic_DNA"/>
</dbReference>
<feature type="transmembrane region" description="Helical" evidence="6">
    <location>
        <begin position="141"/>
        <end position="159"/>
    </location>
</feature>
<proteinExistence type="predicted"/>
<dbReference type="PANTHER" id="PTHR42948">
    <property type="entry name" value="TRANSPORTER"/>
    <property type="match status" value="1"/>
</dbReference>
<evidence type="ECO:0000256" key="6">
    <source>
        <dbReference type="SAM" id="Phobius"/>
    </source>
</evidence>
<name>A0A9Q4C5J5_9EURY</name>
<dbReference type="NCBIfam" id="NF037979">
    <property type="entry name" value="Na_transp"/>
    <property type="match status" value="1"/>
</dbReference>
<evidence type="ECO:0000256" key="4">
    <source>
        <dbReference type="ARBA" id="ARBA00022989"/>
    </source>
</evidence>
<evidence type="ECO:0000313" key="8">
    <source>
        <dbReference type="Proteomes" id="UP001149411"/>
    </source>
</evidence>
<dbReference type="InterPro" id="IPR037272">
    <property type="entry name" value="SNS_sf"/>
</dbReference>
<feature type="transmembrane region" description="Helical" evidence="6">
    <location>
        <begin position="413"/>
        <end position="434"/>
    </location>
</feature>
<comment type="subcellular location">
    <subcellularLocation>
        <location evidence="1">Membrane</location>
        <topology evidence="1">Multi-pass membrane protein</topology>
    </subcellularLocation>
</comment>
<dbReference type="Proteomes" id="UP001149411">
    <property type="component" value="Unassembled WGS sequence"/>
</dbReference>
<feature type="transmembrane region" description="Helical" evidence="6">
    <location>
        <begin position="42"/>
        <end position="64"/>
    </location>
</feature>
<feature type="transmembrane region" description="Helical" evidence="6">
    <location>
        <begin position="171"/>
        <end position="189"/>
    </location>
</feature>
<dbReference type="PANTHER" id="PTHR42948:SF1">
    <property type="entry name" value="TRANSPORTER"/>
    <property type="match status" value="1"/>
</dbReference>
<feature type="transmembrane region" description="Helical" evidence="6">
    <location>
        <begin position="221"/>
        <end position="239"/>
    </location>
</feature>
<evidence type="ECO:0000313" key="7">
    <source>
        <dbReference type="EMBL" id="MCX2819641.1"/>
    </source>
</evidence>
<dbReference type="Pfam" id="PF00209">
    <property type="entry name" value="SNF"/>
    <property type="match status" value="2"/>
</dbReference>
<dbReference type="SUPFAM" id="SSF161070">
    <property type="entry name" value="SNF-like"/>
    <property type="match status" value="1"/>
</dbReference>